<proteinExistence type="predicted"/>
<feature type="transmembrane region" description="Helical" evidence="1">
    <location>
        <begin position="41"/>
        <end position="61"/>
    </location>
</feature>
<evidence type="ECO:0000256" key="1">
    <source>
        <dbReference type="SAM" id="Phobius"/>
    </source>
</evidence>
<name>A0A6M3JDK6_9ZZZZ</name>
<gene>
    <name evidence="2" type="ORF">MM415B00267_0008</name>
</gene>
<dbReference type="EMBL" id="MT141567">
    <property type="protein sequence ID" value="QJA67182.1"/>
    <property type="molecule type" value="Genomic_DNA"/>
</dbReference>
<reference evidence="2" key="1">
    <citation type="submission" date="2020-03" db="EMBL/GenBank/DDBJ databases">
        <title>The deep terrestrial virosphere.</title>
        <authorList>
            <person name="Holmfeldt K."/>
            <person name="Nilsson E."/>
            <person name="Simone D."/>
            <person name="Lopez-Fernandez M."/>
            <person name="Wu X."/>
            <person name="de Brujin I."/>
            <person name="Lundin D."/>
            <person name="Andersson A."/>
            <person name="Bertilsson S."/>
            <person name="Dopson M."/>
        </authorList>
    </citation>
    <scope>NUCLEOTIDE SEQUENCE</scope>
    <source>
        <strain evidence="2">MM415B00267</strain>
    </source>
</reference>
<accession>A0A6M3JDK6</accession>
<keyword evidence="1" id="KW-0472">Membrane</keyword>
<keyword evidence="1" id="KW-0812">Transmembrane</keyword>
<protein>
    <submittedName>
        <fullName evidence="2">Uncharacterized protein</fullName>
    </submittedName>
</protein>
<evidence type="ECO:0000313" key="2">
    <source>
        <dbReference type="EMBL" id="QJA67182.1"/>
    </source>
</evidence>
<organism evidence="2">
    <name type="scientific">viral metagenome</name>
    <dbReference type="NCBI Taxonomy" id="1070528"/>
    <lineage>
        <taxon>unclassified sequences</taxon>
        <taxon>metagenomes</taxon>
        <taxon>organismal metagenomes</taxon>
    </lineage>
</organism>
<feature type="transmembrane region" description="Helical" evidence="1">
    <location>
        <begin position="12"/>
        <end position="35"/>
    </location>
</feature>
<keyword evidence="1" id="KW-1133">Transmembrane helix</keyword>
<sequence length="73" mass="8717">MWNKNIKKIIHKIFIWIICFIILNIFLYIFMSIIPNNNDRLTGFLIIAVVYSVIKGIYIELDYKKILKGNKPE</sequence>
<dbReference type="AlphaFoldDB" id="A0A6M3JDK6"/>